<dbReference type="HOGENOM" id="CLU_410918_0_0_9"/>
<dbReference type="Proteomes" id="UP000016658">
    <property type="component" value="Unassembled WGS sequence"/>
</dbReference>
<proteinExistence type="predicted"/>
<organism evidence="1 2">
    <name type="scientific">Faecalitalea cylindroides ATCC 27803</name>
    <dbReference type="NCBI Taxonomy" id="649755"/>
    <lineage>
        <taxon>Bacteria</taxon>
        <taxon>Bacillati</taxon>
        <taxon>Bacillota</taxon>
        <taxon>Erysipelotrichia</taxon>
        <taxon>Erysipelotrichales</taxon>
        <taxon>Erysipelotrichaceae</taxon>
        <taxon>Faecalitalea</taxon>
    </lineage>
</organism>
<gene>
    <name evidence="1" type="ORF">HMPREF0367_00273</name>
</gene>
<accession>U2P901</accession>
<evidence type="ECO:0000313" key="1">
    <source>
        <dbReference type="EMBL" id="ERK46960.1"/>
    </source>
</evidence>
<name>U2P901_9FIRM</name>
<dbReference type="SUPFAM" id="SSF49478">
    <property type="entry name" value="Cna protein B-type domain"/>
    <property type="match status" value="1"/>
</dbReference>
<evidence type="ECO:0008006" key="3">
    <source>
        <dbReference type="Google" id="ProtNLM"/>
    </source>
</evidence>
<protein>
    <recommendedName>
        <fullName evidence="3">PEGA domain-containing protein</fullName>
    </recommendedName>
</protein>
<reference evidence="1 2" key="1">
    <citation type="submission" date="2013-06" db="EMBL/GenBank/DDBJ databases">
        <authorList>
            <person name="Weinstock G."/>
            <person name="Sodergren E."/>
            <person name="Lobos E.A."/>
            <person name="Fulton L."/>
            <person name="Fulton R."/>
            <person name="Courtney L."/>
            <person name="Fronick C."/>
            <person name="O'Laughlin M."/>
            <person name="Godfrey J."/>
            <person name="Wilson R.M."/>
            <person name="Miner T."/>
            <person name="Farmer C."/>
            <person name="Delehaunty K."/>
            <person name="Cordes M."/>
            <person name="Minx P."/>
            <person name="Tomlinson C."/>
            <person name="Chen J."/>
            <person name="Wollam A."/>
            <person name="Pepin K.H."/>
            <person name="Bhonagiri V."/>
            <person name="Zhang X."/>
            <person name="Warren W."/>
            <person name="Mitreva M."/>
            <person name="Mardis E.R."/>
            <person name="Wilson R.K."/>
        </authorList>
    </citation>
    <scope>NUCLEOTIDE SEQUENCE [LARGE SCALE GENOMIC DNA]</scope>
    <source>
        <strain evidence="1 2">ATCC 27803</strain>
    </source>
</reference>
<dbReference type="AlphaFoldDB" id="U2P901"/>
<evidence type="ECO:0000313" key="2">
    <source>
        <dbReference type="Proteomes" id="UP000016658"/>
    </source>
</evidence>
<sequence length="668" mass="75654">MENGDGSGDNPEGIAYHEGVEEIRLDYELDTEKRIIVVYDQEMIKDWKEGEIKVLVNEENNELTHAIKIETITKTSDRATIHYSDPDVNEVVSSVNVNGKEMQNGTITPAEGVEFLNAQSRANIEGSFDAFEEISFKKTIAKGLDLTGSFKIESIDYDLNIKLNWLNTKVNRVYFVVNSKFNAGLHGDVGNIGDKIALAELRIPIAYGAIMIRGTLYAVYNLDGTIDFQWEYTNTTGIDYKKGKLNFVNKNSSGIKEMEMEASLRGGFAIEPGVELFSMDVMTLGAEYGKSFDAKLDVISIDPWKYCLQGDMYSYAKIYGELLPGILDKEFNKELLNKSNAFDLESLHFEETGLVDACTRNFGELVAKIQDAKEPDKKLENIIVELLSNGEIVKKINSEDGEVHITEIPSGKYQLLIIMDGYESLSKNIEIKKQEVLDLGVLMINPIIDEEDNQIILEANQTYIVDIKNEDIKLVSDFHETPLEFEILRYYLSAESQYQIGSYKVLNTELSNTIAYKAPIDGEHEKIELRTHASAACHLIETIRDENGSIIDVREVPIKDEYISITKVDRPIVQEIEVSNGQAIEFSTVFEMYGPFVQIDSNSGSFEIYYYDDFLEKWEKDLYSNGKVYVDDNEPKLVVNVAGTTKMYIPYVFEEYIHYASLDNPFLS</sequence>
<comment type="caution">
    <text evidence="1">The sequence shown here is derived from an EMBL/GenBank/DDBJ whole genome shotgun (WGS) entry which is preliminary data.</text>
</comment>
<dbReference type="EMBL" id="AWVI01000012">
    <property type="protein sequence ID" value="ERK46960.1"/>
    <property type="molecule type" value="Genomic_DNA"/>
</dbReference>